<reference evidence="2 3" key="1">
    <citation type="submission" date="2020-08" db="EMBL/GenBank/DDBJ databases">
        <title>Sphingobacterium sp. DN04309 isolated from aquaculture water.</title>
        <authorList>
            <person name="Zhang M."/>
        </authorList>
    </citation>
    <scope>NUCLEOTIDE SEQUENCE [LARGE SCALE GENOMIC DNA]</scope>
    <source>
        <strain evidence="2 3">DN04309</strain>
    </source>
</reference>
<keyword evidence="1" id="KW-1133">Transmembrane helix</keyword>
<dbReference type="EMBL" id="JACOIJ010000002">
    <property type="protein sequence ID" value="MBD1428272.1"/>
    <property type="molecule type" value="Genomic_DNA"/>
</dbReference>
<keyword evidence="3" id="KW-1185">Reference proteome</keyword>
<protein>
    <recommendedName>
        <fullName evidence="4">CCDC81-like prokaryotic HU domain-containing protein</fullName>
    </recommendedName>
</protein>
<feature type="transmembrane region" description="Helical" evidence="1">
    <location>
        <begin position="210"/>
        <end position="230"/>
    </location>
</feature>
<evidence type="ECO:0000313" key="3">
    <source>
        <dbReference type="Proteomes" id="UP000651271"/>
    </source>
</evidence>
<comment type="caution">
    <text evidence="2">The sequence shown here is derived from an EMBL/GenBank/DDBJ whole genome shotgun (WGS) entry which is preliminary data.</text>
</comment>
<sequence>MILGRQVHSLLKRHSSVFVLGLGTFRRIRTAASYDAKRNVVLPPLSYIEFEHDSQEGYDFALYVQQSNQVEKLEAERIVQQEVDKLIDAIHTDGQATLDELGYLVSYGHSFIFKPLDLSGFQFVPIEDPYQKIMENTQEEVQEEIPNIVPSIPVAEPSSPVEETVVSELIDAQTSAEEQTPIENAPVNSFQQHREEPLEYFEETPKRSNAVVYALIAIVALIAMGGIYYYSILSKKLDNVDQLLSAMDSTDFVEDTTSYSVDSNAMAAVDSSALNSSDSLASTVQQVPTATVDEPALHKYTIVVGTHPKYEQAEAEAAEYQKKGFKHVRALPSNLEKNRKKVIWDTYPTKELRDSALRYVQKNVKADAWPAVL</sequence>
<evidence type="ECO:0008006" key="4">
    <source>
        <dbReference type="Google" id="ProtNLM"/>
    </source>
</evidence>
<keyword evidence="1" id="KW-0472">Membrane</keyword>
<gene>
    <name evidence="2" type="ORF">H8B04_01615</name>
</gene>
<dbReference type="Proteomes" id="UP000651271">
    <property type="component" value="Unassembled WGS sequence"/>
</dbReference>
<name>A0ABR7YAG4_9SPHI</name>
<proteinExistence type="predicted"/>
<accession>A0ABR7YAG4</accession>
<keyword evidence="1" id="KW-0812">Transmembrane</keyword>
<organism evidence="2 3">
    <name type="scientific">Sphingobacterium litopenaei</name>
    <dbReference type="NCBI Taxonomy" id="2763500"/>
    <lineage>
        <taxon>Bacteria</taxon>
        <taxon>Pseudomonadati</taxon>
        <taxon>Bacteroidota</taxon>
        <taxon>Sphingobacteriia</taxon>
        <taxon>Sphingobacteriales</taxon>
        <taxon>Sphingobacteriaceae</taxon>
        <taxon>Sphingobacterium</taxon>
    </lineage>
</organism>
<dbReference type="RefSeq" id="WP_165289995.1">
    <property type="nucleotide sequence ID" value="NZ_JACOIJ010000002.1"/>
</dbReference>
<evidence type="ECO:0000256" key="1">
    <source>
        <dbReference type="SAM" id="Phobius"/>
    </source>
</evidence>
<evidence type="ECO:0000313" key="2">
    <source>
        <dbReference type="EMBL" id="MBD1428272.1"/>
    </source>
</evidence>